<name>A0ABT9TIA8_PAENI</name>
<dbReference type="EMBL" id="JAUSSW010000002">
    <property type="protein sequence ID" value="MDQ0101378.1"/>
    <property type="molecule type" value="Genomic_DNA"/>
</dbReference>
<evidence type="ECO:0000256" key="1">
    <source>
        <dbReference type="SAM" id="MobiDB-lite"/>
    </source>
</evidence>
<accession>A0ABT9TIA8</accession>
<proteinExistence type="predicted"/>
<reference evidence="2 3" key="1">
    <citation type="submission" date="2023-07" db="EMBL/GenBank/DDBJ databases">
        <title>Sorghum-associated microbial communities from plants grown in Nebraska, USA.</title>
        <authorList>
            <person name="Schachtman D."/>
        </authorList>
    </citation>
    <scope>NUCLEOTIDE SEQUENCE [LARGE SCALE GENOMIC DNA]</scope>
    <source>
        <strain evidence="2 3">CC523</strain>
    </source>
</reference>
<comment type="caution">
    <text evidence="2">The sequence shown here is derived from an EMBL/GenBank/DDBJ whole genome shotgun (WGS) entry which is preliminary data.</text>
</comment>
<feature type="region of interest" description="Disordered" evidence="1">
    <location>
        <begin position="1"/>
        <end position="37"/>
    </location>
</feature>
<feature type="non-terminal residue" evidence="2">
    <location>
        <position position="37"/>
    </location>
</feature>
<protein>
    <submittedName>
        <fullName evidence="2">Uncharacterized protein</fullName>
    </submittedName>
</protein>
<dbReference type="Proteomes" id="UP001244563">
    <property type="component" value="Unassembled WGS sequence"/>
</dbReference>
<gene>
    <name evidence="2" type="ORF">J2T10_001011</name>
</gene>
<sequence length="37" mass="3943">MHAPKGRLDVAAGEETSHILSGLTAQLPDRDPEETAE</sequence>
<keyword evidence="3" id="KW-1185">Reference proteome</keyword>
<organism evidence="2 3">
    <name type="scientific">Paenarthrobacter nicotinovorans</name>
    <name type="common">Arthrobacter nicotinovorans</name>
    <dbReference type="NCBI Taxonomy" id="29320"/>
    <lineage>
        <taxon>Bacteria</taxon>
        <taxon>Bacillati</taxon>
        <taxon>Actinomycetota</taxon>
        <taxon>Actinomycetes</taxon>
        <taxon>Micrococcales</taxon>
        <taxon>Micrococcaceae</taxon>
        <taxon>Paenarthrobacter</taxon>
    </lineage>
</organism>
<evidence type="ECO:0000313" key="3">
    <source>
        <dbReference type="Proteomes" id="UP001244563"/>
    </source>
</evidence>
<evidence type="ECO:0000313" key="2">
    <source>
        <dbReference type="EMBL" id="MDQ0101378.1"/>
    </source>
</evidence>